<dbReference type="PANTHER" id="PTHR43861">
    <property type="entry name" value="TRANS-ACONITATE 2-METHYLTRANSFERASE-RELATED"/>
    <property type="match status" value="1"/>
</dbReference>
<dbReference type="Gene3D" id="3.40.50.150">
    <property type="entry name" value="Vaccinia Virus protein VP39"/>
    <property type="match status" value="1"/>
</dbReference>
<reference evidence="1 2" key="1">
    <citation type="journal article" date="2015" name="Genome Announc.">
        <title>Genome Sequence of a Sulfate-Reducing Thermophilic Bacterium, Thermodesulfobacterium commune DSM 2178T (Phylum Thermodesulfobacteria).</title>
        <authorList>
            <person name="Bhatnagar S."/>
            <person name="Badger J.H."/>
            <person name="Madupu R."/>
            <person name="Khouri H.M."/>
            <person name="O'Connor E.M."/>
            <person name="Robb F.T."/>
            <person name="Ward N.L."/>
            <person name="Eisen J.A."/>
        </authorList>
    </citation>
    <scope>NUCLEOTIDE SEQUENCE [LARGE SCALE GENOMIC DNA]</scope>
    <source>
        <strain evidence="1 2">DSM 2178</strain>
    </source>
</reference>
<gene>
    <name evidence="1" type="ORF">HL41_06320</name>
</gene>
<dbReference type="EMBL" id="CP008796">
    <property type="protein sequence ID" value="AIH04372.1"/>
    <property type="molecule type" value="Genomic_DNA"/>
</dbReference>
<accession>A0A075X063</accession>
<evidence type="ECO:0008006" key="3">
    <source>
        <dbReference type="Google" id="ProtNLM"/>
    </source>
</evidence>
<dbReference type="SUPFAM" id="SSF53335">
    <property type="entry name" value="S-adenosyl-L-methionine-dependent methyltransferases"/>
    <property type="match status" value="1"/>
</dbReference>
<dbReference type="Pfam" id="PF13489">
    <property type="entry name" value="Methyltransf_23"/>
    <property type="match status" value="1"/>
</dbReference>
<evidence type="ECO:0000313" key="1">
    <source>
        <dbReference type="EMBL" id="AIH04372.1"/>
    </source>
</evidence>
<dbReference type="Proteomes" id="UP000028481">
    <property type="component" value="Chromosome"/>
</dbReference>
<proteinExistence type="predicted"/>
<dbReference type="InterPro" id="IPR029063">
    <property type="entry name" value="SAM-dependent_MTases_sf"/>
</dbReference>
<dbReference type="AlphaFoldDB" id="A0A075X063"/>
<dbReference type="STRING" id="289377.HL41_06320"/>
<dbReference type="PANTHER" id="PTHR43861:SF6">
    <property type="entry name" value="METHYLTRANSFERASE TYPE 11"/>
    <property type="match status" value="1"/>
</dbReference>
<evidence type="ECO:0000313" key="2">
    <source>
        <dbReference type="Proteomes" id="UP000028481"/>
    </source>
</evidence>
<organism evidence="1 2">
    <name type="scientific">Thermodesulfobacterium commune DSM 2178</name>
    <dbReference type="NCBI Taxonomy" id="289377"/>
    <lineage>
        <taxon>Bacteria</taxon>
        <taxon>Pseudomonadati</taxon>
        <taxon>Thermodesulfobacteriota</taxon>
        <taxon>Thermodesulfobacteria</taxon>
        <taxon>Thermodesulfobacteriales</taxon>
        <taxon>Thermodesulfobacteriaceae</taxon>
        <taxon>Thermodesulfobacterium</taxon>
    </lineage>
</organism>
<dbReference type="eggNOG" id="COG2227">
    <property type="taxonomic scope" value="Bacteria"/>
</dbReference>
<dbReference type="KEGG" id="tcm:HL41_06320"/>
<name>A0A075X063_9BACT</name>
<sequence length="146" mass="17352">MEAVKRNLGVDTVYAMSLEEFYHFARERNLKFDVITFFEVLEHQDRPMEFLRMVRELLNEGGYIGGSVPNRESFFAEILIRKDSLIDYPPHHFLRFSHKALENALKLAGFRDIKVFQPDFPRKEIYLFVEKKLFGNLDNKYNINLS</sequence>
<protein>
    <recommendedName>
        <fullName evidence="3">Methyltransferase type 11 domain-containing protein</fullName>
    </recommendedName>
</protein>
<keyword evidence="2" id="KW-1185">Reference proteome</keyword>
<dbReference type="PaxDb" id="289377-HL41_06320"/>
<dbReference type="HOGENOM" id="CLU_1776574_0_0_0"/>